<feature type="compositionally biased region" description="Polar residues" evidence="1">
    <location>
        <begin position="72"/>
        <end position="90"/>
    </location>
</feature>
<organism evidence="2 3">
    <name type="scientific">Lunasporangiospora selenospora</name>
    <dbReference type="NCBI Taxonomy" id="979761"/>
    <lineage>
        <taxon>Eukaryota</taxon>
        <taxon>Fungi</taxon>
        <taxon>Fungi incertae sedis</taxon>
        <taxon>Mucoromycota</taxon>
        <taxon>Mortierellomycotina</taxon>
        <taxon>Mortierellomycetes</taxon>
        <taxon>Mortierellales</taxon>
        <taxon>Mortierellaceae</taxon>
        <taxon>Lunasporangiospora</taxon>
    </lineage>
</organism>
<sequence length="129" mass="15324">QINNAFIKADDRWKQVWLESRLRYVEIAENMSYHIPEIYYTATPYQGKQYWRRVARIDEEIILEDDPIHQPSEATTTVDTPRSTEQSPEVANTKEQEEKLTEQNQSLQQYFEKMDQGIIEANKEISEVK</sequence>
<dbReference type="EMBL" id="JAABOA010005036">
    <property type="protein sequence ID" value="KAF9577287.1"/>
    <property type="molecule type" value="Genomic_DNA"/>
</dbReference>
<name>A0A9P6KA97_9FUNG</name>
<keyword evidence="3" id="KW-1185">Reference proteome</keyword>
<evidence type="ECO:0000313" key="2">
    <source>
        <dbReference type="EMBL" id="KAF9577287.1"/>
    </source>
</evidence>
<gene>
    <name evidence="2" type="ORF">BGW38_007611</name>
</gene>
<evidence type="ECO:0000256" key="1">
    <source>
        <dbReference type="SAM" id="MobiDB-lite"/>
    </source>
</evidence>
<proteinExistence type="predicted"/>
<dbReference type="OrthoDB" id="310870at2759"/>
<dbReference type="AlphaFoldDB" id="A0A9P6KA97"/>
<reference evidence="2" key="1">
    <citation type="journal article" date="2020" name="Fungal Divers.">
        <title>Resolving the Mortierellaceae phylogeny through synthesis of multi-gene phylogenetics and phylogenomics.</title>
        <authorList>
            <person name="Vandepol N."/>
            <person name="Liber J."/>
            <person name="Desiro A."/>
            <person name="Na H."/>
            <person name="Kennedy M."/>
            <person name="Barry K."/>
            <person name="Grigoriev I.V."/>
            <person name="Miller A.N."/>
            <person name="O'Donnell K."/>
            <person name="Stajich J.E."/>
            <person name="Bonito G."/>
        </authorList>
    </citation>
    <scope>NUCLEOTIDE SEQUENCE</scope>
    <source>
        <strain evidence="2">KOD1015</strain>
    </source>
</reference>
<protein>
    <submittedName>
        <fullName evidence="2">Uncharacterized protein</fullName>
    </submittedName>
</protein>
<evidence type="ECO:0000313" key="3">
    <source>
        <dbReference type="Proteomes" id="UP000780801"/>
    </source>
</evidence>
<dbReference type="Proteomes" id="UP000780801">
    <property type="component" value="Unassembled WGS sequence"/>
</dbReference>
<feature type="compositionally biased region" description="Basic and acidic residues" evidence="1">
    <location>
        <begin position="92"/>
        <end position="101"/>
    </location>
</feature>
<feature type="region of interest" description="Disordered" evidence="1">
    <location>
        <begin position="65"/>
        <end position="107"/>
    </location>
</feature>
<comment type="caution">
    <text evidence="2">The sequence shown here is derived from an EMBL/GenBank/DDBJ whole genome shotgun (WGS) entry which is preliminary data.</text>
</comment>
<accession>A0A9P6KA97</accession>
<feature type="non-terminal residue" evidence="2">
    <location>
        <position position="1"/>
    </location>
</feature>